<dbReference type="AlphaFoldDB" id="A0A540NPP7"/>
<feature type="domain" description="PA" evidence="16">
    <location>
        <begin position="379"/>
        <end position="463"/>
    </location>
</feature>
<dbReference type="PANTHER" id="PTHR10795">
    <property type="entry name" value="PROPROTEIN CONVERTASE SUBTILISIN/KEXIN"/>
    <property type="match status" value="1"/>
</dbReference>
<keyword evidence="8 12" id="KW-0378">Hydrolase</keyword>
<dbReference type="PRINTS" id="PR00723">
    <property type="entry name" value="SUBTILISIN"/>
</dbReference>
<accession>A0A540NPP7</accession>
<evidence type="ECO:0000259" key="17">
    <source>
        <dbReference type="Pfam" id="PF05922"/>
    </source>
</evidence>
<dbReference type="CDD" id="cd02120">
    <property type="entry name" value="PA_subtilisin_like"/>
    <property type="match status" value="1"/>
</dbReference>
<evidence type="ECO:0000256" key="13">
    <source>
        <dbReference type="SAM" id="MobiDB-lite"/>
    </source>
</evidence>
<evidence type="ECO:0000256" key="11">
    <source>
        <dbReference type="PIRSR" id="PIRSR615500-1"/>
    </source>
</evidence>
<reference evidence="19 20" key="1">
    <citation type="journal article" date="2019" name="G3 (Bethesda)">
        <title>Sequencing of a Wild Apple (Malus baccata) Genome Unravels the Differences Between Cultivated and Wild Apple Species Regarding Disease Resistance and Cold Tolerance.</title>
        <authorList>
            <person name="Chen X."/>
        </authorList>
    </citation>
    <scope>NUCLEOTIDE SEQUENCE [LARGE SCALE GENOMIC DNA]</scope>
    <source>
        <strain evidence="20">cv. Shandingzi</strain>
        <tissue evidence="19">Leaves</tissue>
    </source>
</reference>
<dbReference type="InterPro" id="IPR045051">
    <property type="entry name" value="SBT"/>
</dbReference>
<dbReference type="GO" id="GO:0009610">
    <property type="term" value="P:response to symbiotic fungus"/>
    <property type="evidence" value="ECO:0007669"/>
    <property type="project" value="UniProtKB-ARBA"/>
</dbReference>
<organism evidence="19 20">
    <name type="scientific">Malus baccata</name>
    <name type="common">Siberian crab apple</name>
    <name type="synonym">Pyrus baccata</name>
    <dbReference type="NCBI Taxonomy" id="106549"/>
    <lineage>
        <taxon>Eukaryota</taxon>
        <taxon>Viridiplantae</taxon>
        <taxon>Streptophyta</taxon>
        <taxon>Embryophyta</taxon>
        <taxon>Tracheophyta</taxon>
        <taxon>Spermatophyta</taxon>
        <taxon>Magnoliopsida</taxon>
        <taxon>eudicotyledons</taxon>
        <taxon>Gunneridae</taxon>
        <taxon>Pentapetalae</taxon>
        <taxon>rosids</taxon>
        <taxon>fabids</taxon>
        <taxon>Rosales</taxon>
        <taxon>Rosaceae</taxon>
        <taxon>Amygdaloideae</taxon>
        <taxon>Maleae</taxon>
        <taxon>Malus</taxon>
    </lineage>
</organism>
<dbReference type="SUPFAM" id="SSF52743">
    <property type="entry name" value="Subtilisin-like"/>
    <property type="match status" value="1"/>
</dbReference>
<dbReference type="InterPro" id="IPR000209">
    <property type="entry name" value="Peptidase_S8/S53_dom"/>
</dbReference>
<dbReference type="Pfam" id="PF00082">
    <property type="entry name" value="Peptidase_S8"/>
    <property type="match status" value="1"/>
</dbReference>
<dbReference type="Pfam" id="PF17766">
    <property type="entry name" value="fn3_6"/>
    <property type="match status" value="1"/>
</dbReference>
<comment type="function">
    <text evidence="1">Required for arbuscular mycorrhiza (AM) development during AM symbiosis with AM fungi (e.g. Glomeromycota intraradices).</text>
</comment>
<dbReference type="GO" id="GO:0009609">
    <property type="term" value="P:response to symbiotic bacterium"/>
    <property type="evidence" value="ECO:0007669"/>
    <property type="project" value="UniProtKB-ARBA"/>
</dbReference>
<keyword evidence="4" id="KW-0052">Apoplast</keyword>
<dbReference type="FunFam" id="3.50.30.30:FF:000005">
    <property type="entry name" value="subtilisin-like protease SBT1.5"/>
    <property type="match status" value="1"/>
</dbReference>
<dbReference type="STRING" id="106549.A0A540NPP7"/>
<dbReference type="PROSITE" id="PS00136">
    <property type="entry name" value="SUBTILASE_ASP"/>
    <property type="match status" value="1"/>
</dbReference>
<evidence type="ECO:0000256" key="6">
    <source>
        <dbReference type="ARBA" id="ARBA00022670"/>
    </source>
</evidence>
<dbReference type="InterPro" id="IPR034197">
    <property type="entry name" value="Peptidases_S8_3"/>
</dbReference>
<dbReference type="Gene3D" id="2.60.40.2310">
    <property type="match status" value="1"/>
</dbReference>
<dbReference type="InterPro" id="IPR003137">
    <property type="entry name" value="PA_domain"/>
</dbReference>
<dbReference type="GO" id="GO:0006508">
    <property type="term" value="P:proteolysis"/>
    <property type="evidence" value="ECO:0007669"/>
    <property type="project" value="UniProtKB-KW"/>
</dbReference>
<feature type="active site" description="Charge relay system" evidence="11 12">
    <location>
        <position position="545"/>
    </location>
</feature>
<evidence type="ECO:0000256" key="12">
    <source>
        <dbReference type="PROSITE-ProRule" id="PRU01240"/>
    </source>
</evidence>
<dbReference type="InterPro" id="IPR041469">
    <property type="entry name" value="Subtilisin-like_FN3"/>
</dbReference>
<comment type="subcellular location">
    <subcellularLocation>
        <location evidence="2">Secreted</location>
        <location evidence="2">Extracellular space</location>
        <location evidence="2">Apoplast</location>
    </subcellularLocation>
</comment>
<keyword evidence="5" id="KW-0964">Secreted</keyword>
<comment type="caution">
    <text evidence="19">The sequence shown here is derived from an EMBL/GenBank/DDBJ whole genome shotgun (WGS) entry which is preliminary data.</text>
</comment>
<protein>
    <recommendedName>
        <fullName evidence="21">Subtilisin-like protease SBT1.7</fullName>
    </recommendedName>
</protein>
<keyword evidence="7 14" id="KW-0732">Signal</keyword>
<evidence type="ECO:0000256" key="10">
    <source>
        <dbReference type="ARBA" id="ARBA00023180"/>
    </source>
</evidence>
<evidence type="ECO:0000256" key="14">
    <source>
        <dbReference type="SAM" id="SignalP"/>
    </source>
</evidence>
<evidence type="ECO:0000256" key="3">
    <source>
        <dbReference type="ARBA" id="ARBA00011073"/>
    </source>
</evidence>
<keyword evidence="10" id="KW-0325">Glycoprotein</keyword>
<evidence type="ECO:0000256" key="4">
    <source>
        <dbReference type="ARBA" id="ARBA00022523"/>
    </source>
</evidence>
<gene>
    <name evidence="19" type="ORF">C1H46_001795</name>
</gene>
<dbReference type="InterPro" id="IPR023827">
    <property type="entry name" value="Peptidase_S8_Asp-AS"/>
</dbReference>
<keyword evidence="9 12" id="KW-0720">Serine protease</keyword>
<evidence type="ECO:0000259" key="15">
    <source>
        <dbReference type="Pfam" id="PF00082"/>
    </source>
</evidence>
<feature type="chain" id="PRO_5022032712" description="Subtilisin-like protease SBT1.7" evidence="14">
    <location>
        <begin position="25"/>
        <end position="770"/>
    </location>
</feature>
<feature type="region of interest" description="Disordered" evidence="13">
    <location>
        <begin position="206"/>
        <end position="229"/>
    </location>
</feature>
<dbReference type="CDD" id="cd04852">
    <property type="entry name" value="Peptidases_S8_3"/>
    <property type="match status" value="1"/>
</dbReference>
<evidence type="ECO:0000256" key="8">
    <source>
        <dbReference type="ARBA" id="ARBA00022801"/>
    </source>
</evidence>
<dbReference type="Gene3D" id="3.30.70.80">
    <property type="entry name" value="Peptidase S8 propeptide/proteinase inhibitor I9"/>
    <property type="match status" value="1"/>
</dbReference>
<sequence length="770" mass="81371">MESKRFVAFLLGLSFALYLSVGGAHEDAALESLPETDDEDINMQTYIVWVNQPVQKFLFSKSHQDLESWYHTFLPTTISSSNKMVNPRMVHVYRNVATGFAAKLTPEEVKAMEKKEGFVSAHPERILPLHTTHSPNFLGLNQGLGVWKGANYGKGVIIGVLDTGITPDHPSFSDEGMPPPPAKWKGKCDFDGTVCNNKLIGARNFQGGKSTGAPPVDDEGHGTHTSSTAGGNFVKGVSVFGQAYGTASGMAPYAHVAMYKVCGEEGCSESNILAAMDTAVEDGVDVLSLSLGGPSFPFYADGIAIGAFGAIQKGIFVSCSAGNSGPFYGSLSNEAPWILTVGASTIDRSIRAVAKLGNGGEYNGESLFQPKDFGSELLPMVYAGANGKESSKFCSSGSLENVEGAIVVCERGGGIGRIDKGVEVKRAGGAAMILVNAVTDGDSTLADPHVLPATHVGYAAGVRIKAYLNSTSSPAATILFKGTIIGDKLAPKITSFSSRGPNLESPGILKPDIVGPGVSILAAWPVSVDNATDSNATFNMISGTSMSCPHLSGIAALLKSSHPDWSPAAIKSAIMTTAGVNNLGGKPIVDETLEPADIFATGAGHVNPYKANDPGLIYDTKPADYIPYLCGLNYTNEQIQVITQQTVNCSEVENIPEAQLNYPSFSIIVGSSDESKSQYYTRTVKNVGLANSTYKLDLNVPRQMGMSVNPEVLTFTEVNQEITFYVEFLAEDGAGKDGVPFAQGYLRWVSDKHSVSSPISVIFDTGSNGK</sequence>
<keyword evidence="20" id="KW-1185">Reference proteome</keyword>
<evidence type="ECO:0000256" key="5">
    <source>
        <dbReference type="ARBA" id="ARBA00022525"/>
    </source>
</evidence>
<feature type="domain" description="Subtilisin-like protease fibronectin type-III" evidence="18">
    <location>
        <begin position="659"/>
        <end position="761"/>
    </location>
</feature>
<dbReference type="EMBL" id="VIEB01000018">
    <property type="protein sequence ID" value="TQE12583.1"/>
    <property type="molecule type" value="Genomic_DNA"/>
</dbReference>
<keyword evidence="6 12" id="KW-0645">Protease</keyword>
<evidence type="ECO:0000259" key="16">
    <source>
        <dbReference type="Pfam" id="PF02225"/>
    </source>
</evidence>
<feature type="domain" description="Peptidase S8/S53" evidence="15">
    <location>
        <begin position="153"/>
        <end position="581"/>
    </location>
</feature>
<dbReference type="InterPro" id="IPR010259">
    <property type="entry name" value="S8pro/Inhibitor_I9"/>
</dbReference>
<dbReference type="Pfam" id="PF05922">
    <property type="entry name" value="Inhibitor_I9"/>
    <property type="match status" value="1"/>
</dbReference>
<feature type="active site" description="Charge relay system" evidence="11 12">
    <location>
        <position position="221"/>
    </location>
</feature>
<dbReference type="FunFam" id="3.40.50.200:FF:000006">
    <property type="entry name" value="Subtilisin-like protease SBT1.5"/>
    <property type="match status" value="1"/>
</dbReference>
<evidence type="ECO:0000313" key="19">
    <source>
        <dbReference type="EMBL" id="TQE12583.1"/>
    </source>
</evidence>
<dbReference type="PROSITE" id="PS51892">
    <property type="entry name" value="SUBTILASE"/>
    <property type="match status" value="1"/>
</dbReference>
<evidence type="ECO:0000313" key="20">
    <source>
        <dbReference type="Proteomes" id="UP000315295"/>
    </source>
</evidence>
<dbReference type="Pfam" id="PF02225">
    <property type="entry name" value="PA"/>
    <property type="match status" value="1"/>
</dbReference>
<evidence type="ECO:0000256" key="9">
    <source>
        <dbReference type="ARBA" id="ARBA00022825"/>
    </source>
</evidence>
<feature type="active site" description="Charge relay system" evidence="11 12">
    <location>
        <position position="162"/>
    </location>
</feature>
<feature type="domain" description="Inhibitor I9" evidence="17">
    <location>
        <begin position="45"/>
        <end position="130"/>
    </location>
</feature>
<evidence type="ECO:0000256" key="1">
    <source>
        <dbReference type="ARBA" id="ARBA00002076"/>
    </source>
</evidence>
<dbReference type="Proteomes" id="UP000315295">
    <property type="component" value="Unassembled WGS sequence"/>
</dbReference>
<dbReference type="InterPro" id="IPR037045">
    <property type="entry name" value="S8pro/Inhibitor_I9_sf"/>
</dbReference>
<evidence type="ECO:0000256" key="2">
    <source>
        <dbReference type="ARBA" id="ARBA00004271"/>
    </source>
</evidence>
<evidence type="ECO:0000256" key="7">
    <source>
        <dbReference type="ARBA" id="ARBA00022729"/>
    </source>
</evidence>
<feature type="signal peptide" evidence="14">
    <location>
        <begin position="1"/>
        <end position="24"/>
    </location>
</feature>
<dbReference type="GO" id="GO:0004252">
    <property type="term" value="F:serine-type endopeptidase activity"/>
    <property type="evidence" value="ECO:0007669"/>
    <property type="project" value="UniProtKB-UniRule"/>
</dbReference>
<evidence type="ECO:0000259" key="18">
    <source>
        <dbReference type="Pfam" id="PF17766"/>
    </source>
</evidence>
<dbReference type="GO" id="GO:0048046">
    <property type="term" value="C:apoplast"/>
    <property type="evidence" value="ECO:0007669"/>
    <property type="project" value="UniProtKB-SubCell"/>
</dbReference>
<dbReference type="Gene3D" id="3.50.30.30">
    <property type="match status" value="1"/>
</dbReference>
<evidence type="ECO:0008006" key="21">
    <source>
        <dbReference type="Google" id="ProtNLM"/>
    </source>
</evidence>
<proteinExistence type="inferred from homology"/>
<comment type="similarity">
    <text evidence="3 12">Belongs to the peptidase S8 family.</text>
</comment>
<dbReference type="InterPro" id="IPR015500">
    <property type="entry name" value="Peptidase_S8_subtilisin-rel"/>
</dbReference>
<dbReference type="Gene3D" id="3.40.50.200">
    <property type="entry name" value="Peptidase S8/S53 domain"/>
    <property type="match status" value="1"/>
</dbReference>
<dbReference type="InterPro" id="IPR036852">
    <property type="entry name" value="Peptidase_S8/S53_dom_sf"/>
</dbReference>
<name>A0A540NPP7_MALBA</name>